<dbReference type="InterPro" id="IPR001296">
    <property type="entry name" value="Glyco_trans_1"/>
</dbReference>
<gene>
    <name evidence="3" type="ORF">METZ01_LOCUS42324</name>
</gene>
<accession>A0A381RCT5</accession>
<dbReference type="Gene3D" id="3.40.50.2000">
    <property type="entry name" value="Glycogen Phosphorylase B"/>
    <property type="match status" value="2"/>
</dbReference>
<name>A0A381RCT5_9ZZZZ</name>
<dbReference type="PANTHER" id="PTHR45947">
    <property type="entry name" value="SULFOQUINOVOSYL TRANSFERASE SQD2"/>
    <property type="match status" value="1"/>
</dbReference>
<evidence type="ECO:0000259" key="1">
    <source>
        <dbReference type="Pfam" id="PF00534"/>
    </source>
</evidence>
<evidence type="ECO:0000313" key="3">
    <source>
        <dbReference type="EMBL" id="SUZ89470.1"/>
    </source>
</evidence>
<evidence type="ECO:0000259" key="2">
    <source>
        <dbReference type="Pfam" id="PF13579"/>
    </source>
</evidence>
<dbReference type="AlphaFoldDB" id="A0A381RCT5"/>
<dbReference type="SUPFAM" id="SSF53756">
    <property type="entry name" value="UDP-Glycosyltransferase/glycogen phosphorylase"/>
    <property type="match status" value="1"/>
</dbReference>
<dbReference type="InterPro" id="IPR028098">
    <property type="entry name" value="Glyco_trans_4-like_N"/>
</dbReference>
<dbReference type="GO" id="GO:0016757">
    <property type="term" value="F:glycosyltransferase activity"/>
    <property type="evidence" value="ECO:0007669"/>
    <property type="project" value="InterPro"/>
</dbReference>
<dbReference type="InterPro" id="IPR050194">
    <property type="entry name" value="Glycosyltransferase_grp1"/>
</dbReference>
<dbReference type="EMBL" id="UINC01001816">
    <property type="protein sequence ID" value="SUZ89470.1"/>
    <property type="molecule type" value="Genomic_DNA"/>
</dbReference>
<sequence length="425" mass="46120">MEFRDIPWSFVTGTEATPLIDGGIRRIAVLSMHTSPLDQAGIGDSGGLNVYVRELTASMAKRGINCDVYVRRTNPHHPEIVEIEPGVNVIQIEAGPFGLPKSDLPAVVDLWTQGVADHLEHRPVDVIHAHYWLSGVAGHHLKHRFDVPLAVTFHTLGRVKSFTGDTEPEDRIRAEDAVIGCADAVFASGKVEVDQLDSFYGVSRERIEILTPGVDRTLFTPGSSRQARKALGLGDYPILLFVGRIQALKGLDLAIEALAASRNSDARLVIVGGPSGDEGLETYGDLIARIERHNLNKRVIFVEPQPHHLLPTYYRAADVCLVPSRSESFGLVALEAAACGTPVVASDVGGLRDNVINGVTGLLVNERDHRVFADSVDRLIDHPKTCNEMGNRAVERAALHSWDIGASGAIEVFARLASRELVSCV</sequence>
<organism evidence="3">
    <name type="scientific">marine metagenome</name>
    <dbReference type="NCBI Taxonomy" id="408172"/>
    <lineage>
        <taxon>unclassified sequences</taxon>
        <taxon>metagenomes</taxon>
        <taxon>ecological metagenomes</taxon>
    </lineage>
</organism>
<dbReference type="Pfam" id="PF13579">
    <property type="entry name" value="Glyco_trans_4_4"/>
    <property type="match status" value="1"/>
</dbReference>
<proteinExistence type="predicted"/>
<dbReference type="Pfam" id="PF00534">
    <property type="entry name" value="Glycos_transf_1"/>
    <property type="match status" value="1"/>
</dbReference>
<feature type="domain" description="Glycosyltransferase subfamily 4-like N-terminal" evidence="2">
    <location>
        <begin position="46"/>
        <end position="213"/>
    </location>
</feature>
<reference evidence="3" key="1">
    <citation type="submission" date="2018-05" db="EMBL/GenBank/DDBJ databases">
        <authorList>
            <person name="Lanie J.A."/>
            <person name="Ng W.-L."/>
            <person name="Kazmierczak K.M."/>
            <person name="Andrzejewski T.M."/>
            <person name="Davidsen T.M."/>
            <person name="Wayne K.J."/>
            <person name="Tettelin H."/>
            <person name="Glass J.I."/>
            <person name="Rusch D."/>
            <person name="Podicherti R."/>
            <person name="Tsui H.-C.T."/>
            <person name="Winkler M.E."/>
        </authorList>
    </citation>
    <scope>NUCLEOTIDE SEQUENCE</scope>
</reference>
<protein>
    <recommendedName>
        <fullName evidence="4">D-inositol-3-phosphate glycosyltransferase</fullName>
    </recommendedName>
</protein>
<dbReference type="PANTHER" id="PTHR45947:SF3">
    <property type="entry name" value="SULFOQUINOVOSYL TRANSFERASE SQD2"/>
    <property type="match status" value="1"/>
</dbReference>
<feature type="domain" description="Glycosyl transferase family 1" evidence="1">
    <location>
        <begin position="226"/>
        <end position="394"/>
    </location>
</feature>
<evidence type="ECO:0008006" key="4">
    <source>
        <dbReference type="Google" id="ProtNLM"/>
    </source>
</evidence>